<gene>
    <name evidence="1" type="ORF">ACFPM8_05495</name>
</gene>
<protein>
    <submittedName>
        <fullName evidence="1">Uncharacterized protein</fullName>
    </submittedName>
</protein>
<dbReference type="RefSeq" id="WP_378995825.1">
    <property type="nucleotide sequence ID" value="NZ_JBHSMT010000009.1"/>
</dbReference>
<proteinExistence type="predicted"/>
<name>A0ABW0M8X8_9BURK</name>
<accession>A0ABW0M8X8</accession>
<evidence type="ECO:0000313" key="2">
    <source>
        <dbReference type="Proteomes" id="UP001596045"/>
    </source>
</evidence>
<keyword evidence="2" id="KW-1185">Reference proteome</keyword>
<sequence length="105" mass="11874">MSLNPTPNMSHQATLQLLRDALNSLHKSHDRSFSHITTFCRIWRAQTALLAALPARYATVAEDLLGRLEASSLFTEESCSFSQQDLLDNLSVWIDQARQMLERAT</sequence>
<evidence type="ECO:0000313" key="1">
    <source>
        <dbReference type="EMBL" id="MFC5473407.1"/>
    </source>
</evidence>
<dbReference type="Proteomes" id="UP001596045">
    <property type="component" value="Unassembled WGS sequence"/>
</dbReference>
<reference evidence="2" key="1">
    <citation type="journal article" date="2019" name="Int. J. Syst. Evol. Microbiol.">
        <title>The Global Catalogue of Microorganisms (GCM) 10K type strain sequencing project: providing services to taxonomists for standard genome sequencing and annotation.</title>
        <authorList>
            <consortium name="The Broad Institute Genomics Platform"/>
            <consortium name="The Broad Institute Genome Sequencing Center for Infectious Disease"/>
            <person name="Wu L."/>
            <person name="Ma J."/>
        </authorList>
    </citation>
    <scope>NUCLEOTIDE SEQUENCE [LARGE SCALE GENOMIC DNA]</scope>
    <source>
        <strain evidence="2">JCM 17066</strain>
    </source>
</reference>
<organism evidence="1 2">
    <name type="scientific">Paraherbaspirillum soli</name>
    <dbReference type="NCBI Taxonomy" id="631222"/>
    <lineage>
        <taxon>Bacteria</taxon>
        <taxon>Pseudomonadati</taxon>
        <taxon>Pseudomonadota</taxon>
        <taxon>Betaproteobacteria</taxon>
        <taxon>Burkholderiales</taxon>
        <taxon>Oxalobacteraceae</taxon>
        <taxon>Paraherbaspirillum</taxon>
    </lineage>
</organism>
<dbReference type="EMBL" id="JBHSMT010000009">
    <property type="protein sequence ID" value="MFC5473407.1"/>
    <property type="molecule type" value="Genomic_DNA"/>
</dbReference>
<comment type="caution">
    <text evidence="1">The sequence shown here is derived from an EMBL/GenBank/DDBJ whole genome shotgun (WGS) entry which is preliminary data.</text>
</comment>